<evidence type="ECO:0000313" key="3">
    <source>
        <dbReference type="EMBL" id="RMD03253.1"/>
    </source>
</evidence>
<keyword evidence="2" id="KW-0812">Transmembrane</keyword>
<dbReference type="InterPro" id="IPR006485">
    <property type="entry name" value="Phage-like_holin"/>
</dbReference>
<dbReference type="Pfam" id="PF04531">
    <property type="entry name" value="Phage_holin_1"/>
    <property type="match status" value="1"/>
</dbReference>
<name>A0A3M0SXV8_9CLOT</name>
<keyword evidence="2" id="KW-1133">Transmembrane helix</keyword>
<feature type="region of interest" description="Disordered" evidence="1">
    <location>
        <begin position="1"/>
        <end position="20"/>
    </location>
</feature>
<proteinExistence type="predicted"/>
<dbReference type="RefSeq" id="WP_122057976.1">
    <property type="nucleotide sequence ID" value="NZ_RFAQ01000006.1"/>
</dbReference>
<feature type="transmembrane region" description="Helical" evidence="2">
    <location>
        <begin position="28"/>
        <end position="50"/>
    </location>
</feature>
<reference evidence="3 4" key="1">
    <citation type="submission" date="2018-10" db="EMBL/GenBank/DDBJ databases">
        <title>Genome-centric metagenomics revealed C2 chemical producing, CO utilizing Clostridium with novel acetogenic gene cluster.</title>
        <authorList>
            <person name="Kang H."/>
            <person name="Park B."/>
            <person name="Choi I.G."/>
            <person name="Chang I.S."/>
        </authorList>
    </citation>
    <scope>NUCLEOTIDE SEQUENCE [LARGE SCALE GENOMIC DNA]</scope>
    <source>
        <strain evidence="3 4">H21-9</strain>
    </source>
</reference>
<gene>
    <name evidence="3" type="ORF">D9O40_03680</name>
</gene>
<evidence type="ECO:0000256" key="2">
    <source>
        <dbReference type="SAM" id="Phobius"/>
    </source>
</evidence>
<accession>A0A3M0SXV8</accession>
<evidence type="ECO:0000313" key="4">
    <source>
        <dbReference type="Proteomes" id="UP000277999"/>
    </source>
</evidence>
<dbReference type="Proteomes" id="UP000277999">
    <property type="component" value="Unassembled WGS sequence"/>
</dbReference>
<organism evidence="3 4">
    <name type="scientific">Clostridium autoethanogenum</name>
    <dbReference type="NCBI Taxonomy" id="84023"/>
    <lineage>
        <taxon>Bacteria</taxon>
        <taxon>Bacillati</taxon>
        <taxon>Bacillota</taxon>
        <taxon>Clostridia</taxon>
        <taxon>Eubacteriales</taxon>
        <taxon>Clostridiaceae</taxon>
        <taxon>Clostridium</taxon>
    </lineage>
</organism>
<dbReference type="EMBL" id="RFAQ01000006">
    <property type="protein sequence ID" value="RMD03253.1"/>
    <property type="molecule type" value="Genomic_DNA"/>
</dbReference>
<dbReference type="AlphaFoldDB" id="A0A3M0SXV8"/>
<protein>
    <submittedName>
        <fullName evidence="3">Holin</fullName>
    </submittedName>
</protein>
<evidence type="ECO:0000256" key="1">
    <source>
        <dbReference type="SAM" id="MobiDB-lite"/>
    </source>
</evidence>
<feature type="transmembrane region" description="Helical" evidence="2">
    <location>
        <begin position="56"/>
        <end position="74"/>
    </location>
</feature>
<keyword evidence="2" id="KW-0472">Membrane</keyword>
<sequence length="83" mass="9190">MENNNQTQNDNKAVNDSSQKQNRFKSKAAWAAAAALLLFILKTYGMLAPIGLTEESYKELTTLIFAVLTAFGIFNDPTNNSNF</sequence>
<comment type="caution">
    <text evidence="3">The sequence shown here is derived from an EMBL/GenBank/DDBJ whole genome shotgun (WGS) entry which is preliminary data.</text>
</comment>